<reference evidence="2" key="1">
    <citation type="submission" date="2021-02" db="EMBL/GenBank/DDBJ databases">
        <title>Infant gut strain persistence is associated with maternal origin, phylogeny, and functional potential including surface adhesion and iron acquisition.</title>
        <authorList>
            <person name="Lou Y.C."/>
        </authorList>
    </citation>
    <scope>NUCLEOTIDE SEQUENCE</scope>
    <source>
        <strain evidence="2">L3_101_000M1_dasL3_101_000M1_concoct_87</strain>
    </source>
</reference>
<evidence type="ECO:0000256" key="1">
    <source>
        <dbReference type="SAM" id="Phobius"/>
    </source>
</evidence>
<accession>A0A943D8I2</accession>
<feature type="transmembrane region" description="Helical" evidence="1">
    <location>
        <begin position="6"/>
        <end position="24"/>
    </location>
</feature>
<feature type="transmembrane region" description="Helical" evidence="1">
    <location>
        <begin position="55"/>
        <end position="74"/>
    </location>
</feature>
<dbReference type="GO" id="GO:0004190">
    <property type="term" value="F:aspartic-type endopeptidase activity"/>
    <property type="evidence" value="ECO:0007669"/>
    <property type="project" value="InterPro"/>
</dbReference>
<dbReference type="EC" id="3.4.23.-" evidence="2"/>
<protein>
    <submittedName>
        <fullName evidence="2">Sigma-E processing peptidase SpoIIGA</fullName>
        <ecNumber evidence="2">3.4.23.-</ecNumber>
    </submittedName>
</protein>
<evidence type="ECO:0000313" key="3">
    <source>
        <dbReference type="Proteomes" id="UP000759273"/>
    </source>
</evidence>
<name>A0A943D8I2_9FIRM</name>
<dbReference type="GO" id="GO:0030436">
    <property type="term" value="P:asexual sporulation"/>
    <property type="evidence" value="ECO:0007669"/>
    <property type="project" value="InterPro"/>
</dbReference>
<evidence type="ECO:0000313" key="2">
    <source>
        <dbReference type="EMBL" id="MBS5330968.1"/>
    </source>
</evidence>
<dbReference type="Proteomes" id="UP000759273">
    <property type="component" value="Unassembled WGS sequence"/>
</dbReference>
<dbReference type="Pfam" id="PF03419">
    <property type="entry name" value="Peptidase_U4"/>
    <property type="match status" value="1"/>
</dbReference>
<proteinExistence type="predicted"/>
<keyword evidence="1" id="KW-1133">Transmembrane helix</keyword>
<feature type="transmembrane region" description="Helical" evidence="1">
    <location>
        <begin position="125"/>
        <end position="146"/>
    </location>
</feature>
<gene>
    <name evidence="2" type="ORF">KHY36_00365</name>
</gene>
<dbReference type="GO" id="GO:0006508">
    <property type="term" value="P:proteolysis"/>
    <property type="evidence" value="ECO:0007669"/>
    <property type="project" value="InterPro"/>
</dbReference>
<keyword evidence="1" id="KW-0812">Transmembrane</keyword>
<dbReference type="AlphaFoldDB" id="A0A943D8I2"/>
<dbReference type="EMBL" id="JAGZGG010000001">
    <property type="protein sequence ID" value="MBS5330968.1"/>
    <property type="molecule type" value="Genomic_DNA"/>
</dbReference>
<sequence length="285" mass="30091">MYLDVLLLTNFLMAYFLLLAAGALSGQRGGFVRMLAGSGLAAMSSLILFAPPQPYLVQVVYKITTALAITAAAFGWRSKRRLVTAACWYAALNIALAGAVLLAVLRTGTRAADTANLTVYLRVSPLLLLALSGVCCGAVDLGLRLLMRRDAPIKTVGLEFELCGQPIRLRAAPDTGCHLRDPITCLPVLVVSYPDAKARLPGPAVDFLEQWFAGATQADPPPGARLRLVPCGTAADRTLLPGFAVPGIGLITEKGVLGLGRSAVVFAPRSFGSTAYEALYGNDFL</sequence>
<dbReference type="InterPro" id="IPR005081">
    <property type="entry name" value="SpoIIGA"/>
</dbReference>
<feature type="transmembrane region" description="Helical" evidence="1">
    <location>
        <begin position="86"/>
        <end position="105"/>
    </location>
</feature>
<keyword evidence="1" id="KW-0472">Membrane</keyword>
<feature type="transmembrane region" description="Helical" evidence="1">
    <location>
        <begin position="31"/>
        <end position="49"/>
    </location>
</feature>
<comment type="caution">
    <text evidence="2">The sequence shown here is derived from an EMBL/GenBank/DDBJ whole genome shotgun (WGS) entry which is preliminary data.</text>
</comment>
<organism evidence="2 3">
    <name type="scientific">Subdoligranulum variabile</name>
    <dbReference type="NCBI Taxonomy" id="214851"/>
    <lineage>
        <taxon>Bacteria</taxon>
        <taxon>Bacillati</taxon>
        <taxon>Bacillota</taxon>
        <taxon>Clostridia</taxon>
        <taxon>Eubacteriales</taxon>
        <taxon>Oscillospiraceae</taxon>
        <taxon>Subdoligranulum</taxon>
    </lineage>
</organism>
<keyword evidence="2" id="KW-0378">Hydrolase</keyword>